<keyword evidence="1" id="KW-0802">TPR repeat</keyword>
<proteinExistence type="predicted"/>
<protein>
    <recommendedName>
        <fullName evidence="2">Glycosyl transferase family 1 domain-containing protein</fullName>
    </recommendedName>
</protein>
<sequence>MDSAEASPETLLDAGDALREARDWPAAERAYRAYLAERPRHWQIHVQLGHAVKEQGRHEEALGHYRHAASLAPDALDPVFQEGELLRRLGNGLEAAEAMARARAIAPDAPLLRRLAALLRHRIAPPESPAALPLPPEGPPTQFAFDVTDLLDYLRDARTPTGIQRVQMGLVGGILEHPAPPAPLLLVAYDPSAWRWWQVDIAQFRQVLALSRIGAAAEDPAWRAATAMLCAADAAPDAPILPGATLASLGNAWGIEDYFRGLRVLRRRVPLRYAAFLHDCVPLAMPEHCLELTARLYARWFAALALHADLLLANSRATAGDVVRHGAPLGLRTAPSVIPLAAEPPPPREAALVAADALDLDEADAPFVLFVATLESRKNHLMVFQAWLELLRRLPADQVPRLLCVGRPGWRAEGALGLLERSAKLRRKVQVISGVSDLALAGLTARCLFTVYNSFHEGWGLPVSESLAAGKLCVVPAHSGLLESGAPGAVFFPPGDLPALVETLARLATDPAYRAALEARIDRAAAMREWPVAAAEALASLAAPQPPPPPRPAFPAGERLSLAAAPPPPSLATAWAEAVREGLGWWWQEAWGCWTRDGLATLMLPLDVPAGTPVRVLLELRGPPGGIALRLRARGAEQTPWRRLHLAAEDRPGVVLQAVAGPDGVVVELDSGDGVPLGDRAERRVGAGVVAVMACAEDDLAARMAALEAAEG</sequence>
<dbReference type="PANTHER" id="PTHR46401:SF8">
    <property type="entry name" value="BLL6006 PROTEIN"/>
    <property type="match status" value="1"/>
</dbReference>
<dbReference type="Pfam" id="PF00534">
    <property type="entry name" value="Glycos_transf_1"/>
    <property type="match status" value="1"/>
</dbReference>
<evidence type="ECO:0000313" key="3">
    <source>
        <dbReference type="EMBL" id="PWS34843.1"/>
    </source>
</evidence>
<dbReference type="AlphaFoldDB" id="A0A317F8T6"/>
<dbReference type="EMBL" id="QGNA01000005">
    <property type="protein sequence ID" value="PWS34843.1"/>
    <property type="molecule type" value="Genomic_DNA"/>
</dbReference>
<evidence type="ECO:0000259" key="2">
    <source>
        <dbReference type="Pfam" id="PF00534"/>
    </source>
</evidence>
<dbReference type="Gene3D" id="3.40.50.2000">
    <property type="entry name" value="Glycogen Phosphorylase B"/>
    <property type="match status" value="1"/>
</dbReference>
<dbReference type="PROSITE" id="PS50005">
    <property type="entry name" value="TPR"/>
    <property type="match status" value="1"/>
</dbReference>
<dbReference type="InterPro" id="IPR019734">
    <property type="entry name" value="TPR_rpt"/>
</dbReference>
<evidence type="ECO:0000313" key="4">
    <source>
        <dbReference type="Proteomes" id="UP000245765"/>
    </source>
</evidence>
<dbReference type="InterPro" id="IPR001296">
    <property type="entry name" value="Glyco_trans_1"/>
</dbReference>
<comment type="caution">
    <text evidence="3">The sequence shown here is derived from an EMBL/GenBank/DDBJ whole genome shotgun (WGS) entry which is preliminary data.</text>
</comment>
<keyword evidence="4" id="KW-1185">Reference proteome</keyword>
<dbReference type="RefSeq" id="WP_109872484.1">
    <property type="nucleotide sequence ID" value="NZ_QGNA01000005.1"/>
</dbReference>
<dbReference type="InterPro" id="IPR011990">
    <property type="entry name" value="TPR-like_helical_dom_sf"/>
</dbReference>
<gene>
    <name evidence="3" type="ORF">DFH01_21030</name>
</gene>
<accession>A0A317F8T6</accession>
<name>A0A317F8T6_9PROT</name>
<dbReference type="SUPFAM" id="SSF53756">
    <property type="entry name" value="UDP-Glycosyltransferase/glycogen phosphorylase"/>
    <property type="match status" value="1"/>
</dbReference>
<dbReference type="Gene3D" id="1.25.40.10">
    <property type="entry name" value="Tetratricopeptide repeat domain"/>
    <property type="match status" value="1"/>
</dbReference>
<dbReference type="OrthoDB" id="9790710at2"/>
<dbReference type="PANTHER" id="PTHR46401">
    <property type="entry name" value="GLYCOSYLTRANSFERASE WBBK-RELATED"/>
    <property type="match status" value="1"/>
</dbReference>
<evidence type="ECO:0000256" key="1">
    <source>
        <dbReference type="PROSITE-ProRule" id="PRU00339"/>
    </source>
</evidence>
<feature type="domain" description="Glycosyl transferase family 1" evidence="2">
    <location>
        <begin position="364"/>
        <end position="518"/>
    </location>
</feature>
<feature type="repeat" description="TPR" evidence="1">
    <location>
        <begin position="42"/>
        <end position="75"/>
    </location>
</feature>
<dbReference type="GO" id="GO:0016757">
    <property type="term" value="F:glycosyltransferase activity"/>
    <property type="evidence" value="ECO:0007669"/>
    <property type="project" value="InterPro"/>
</dbReference>
<dbReference type="SMART" id="SM00028">
    <property type="entry name" value="TPR"/>
    <property type="match status" value="2"/>
</dbReference>
<reference evidence="4" key="1">
    <citation type="submission" date="2018-05" db="EMBL/GenBank/DDBJ databases">
        <authorList>
            <person name="Du Z."/>
            <person name="Wang X."/>
        </authorList>
    </citation>
    <scope>NUCLEOTIDE SEQUENCE [LARGE SCALE GENOMIC DNA]</scope>
    <source>
        <strain evidence="4">CQN31</strain>
    </source>
</reference>
<organism evidence="3 4">
    <name type="scientific">Falsiroseomonas bella</name>
    <dbReference type="NCBI Taxonomy" id="2184016"/>
    <lineage>
        <taxon>Bacteria</taxon>
        <taxon>Pseudomonadati</taxon>
        <taxon>Pseudomonadota</taxon>
        <taxon>Alphaproteobacteria</taxon>
        <taxon>Acetobacterales</taxon>
        <taxon>Roseomonadaceae</taxon>
        <taxon>Falsiroseomonas</taxon>
    </lineage>
</organism>
<dbReference type="Proteomes" id="UP000245765">
    <property type="component" value="Unassembled WGS sequence"/>
</dbReference>
<dbReference type="SUPFAM" id="SSF48452">
    <property type="entry name" value="TPR-like"/>
    <property type="match status" value="1"/>
</dbReference>